<dbReference type="AlphaFoldDB" id="A0A5N8XXL0"/>
<dbReference type="InterPro" id="IPR029030">
    <property type="entry name" value="Caspase-like_dom_sf"/>
</dbReference>
<evidence type="ECO:0000259" key="2">
    <source>
        <dbReference type="Pfam" id="PF00656"/>
    </source>
</evidence>
<feature type="region of interest" description="Disordered" evidence="1">
    <location>
        <begin position="300"/>
        <end position="343"/>
    </location>
</feature>
<name>A0A5N8XXL0_9ACTN</name>
<dbReference type="Pfam" id="PF00656">
    <property type="entry name" value="Peptidase_C14"/>
    <property type="match status" value="1"/>
</dbReference>
<comment type="caution">
    <text evidence="3">The sequence shown here is derived from an EMBL/GenBank/DDBJ whole genome shotgun (WGS) entry which is preliminary data.</text>
</comment>
<evidence type="ECO:0000313" key="3">
    <source>
        <dbReference type="EMBL" id="MPY64107.1"/>
    </source>
</evidence>
<feature type="non-terminal residue" evidence="3">
    <location>
        <position position="343"/>
    </location>
</feature>
<feature type="compositionally biased region" description="Basic residues" evidence="1">
    <location>
        <begin position="47"/>
        <end position="56"/>
    </location>
</feature>
<dbReference type="SUPFAM" id="SSF52129">
    <property type="entry name" value="Caspase-like"/>
    <property type="match status" value="1"/>
</dbReference>
<proteinExistence type="predicted"/>
<dbReference type="InterPro" id="IPR052039">
    <property type="entry name" value="Caspase-related_regulators"/>
</dbReference>
<feature type="compositionally biased region" description="Basic and acidic residues" evidence="1">
    <location>
        <begin position="323"/>
        <end position="332"/>
    </location>
</feature>
<dbReference type="Proteomes" id="UP000400924">
    <property type="component" value="Unassembled WGS sequence"/>
</dbReference>
<feature type="compositionally biased region" description="Basic residues" evidence="1">
    <location>
        <begin position="26"/>
        <end position="39"/>
    </location>
</feature>
<gene>
    <name evidence="3" type="ORF">FNH08_45210</name>
</gene>
<feature type="region of interest" description="Disordered" evidence="1">
    <location>
        <begin position="1"/>
        <end position="68"/>
    </location>
</feature>
<dbReference type="GO" id="GO:0006508">
    <property type="term" value="P:proteolysis"/>
    <property type="evidence" value="ECO:0007669"/>
    <property type="project" value="InterPro"/>
</dbReference>
<sequence>MRPTGRRRPGEGTRPALPGRGQVGHGRPRRQRLAGPRHRAPSDGRRDGRRHRRGPGRRAAVTGPSVPRWAVVSGNGDYDHLEELPCVAKDLDVMADLLARLGYEAPHRVSGCTAQGLRKELADWAAAEGDRGDGVLVLYYTGHGDRSSDDRHYVLCQDSRPGLLKGTAVATEDVVGIVTETGLRRLLLILDTCYAGQGAVDAVRELARSLTATRDADQHRLTSFSVIAAARPLELAADGAFTEAFRDAVDDPTLGGPRQRKLYVEQVVDRVNDLLAATSPGQHATFGTLSGDEVALLPNPRYSPDVPEEGVDLAEQGVALSPEGRRRREEWLSHFGPRGRGLE</sequence>
<feature type="domain" description="Peptidase C14 caspase" evidence="2">
    <location>
        <begin position="68"/>
        <end position="278"/>
    </location>
</feature>
<organism evidence="3 4">
    <name type="scientific">Streptomyces spongiae</name>
    <dbReference type="NCBI Taxonomy" id="565072"/>
    <lineage>
        <taxon>Bacteria</taxon>
        <taxon>Bacillati</taxon>
        <taxon>Actinomycetota</taxon>
        <taxon>Actinomycetes</taxon>
        <taxon>Kitasatosporales</taxon>
        <taxon>Streptomycetaceae</taxon>
        <taxon>Streptomyces</taxon>
    </lineage>
</organism>
<protein>
    <submittedName>
        <fullName evidence="3">Caspase family protein</fullName>
    </submittedName>
</protein>
<dbReference type="PANTHER" id="PTHR22576">
    <property type="entry name" value="MUCOSA ASSOCIATED LYMPHOID TISSUE LYMPHOMA TRANSLOCATION PROTEIN 1/PARACASPASE"/>
    <property type="match status" value="1"/>
</dbReference>
<evidence type="ECO:0000313" key="4">
    <source>
        <dbReference type="Proteomes" id="UP000400924"/>
    </source>
</evidence>
<dbReference type="Gene3D" id="3.40.50.1460">
    <property type="match status" value="1"/>
</dbReference>
<dbReference type="InterPro" id="IPR011600">
    <property type="entry name" value="Pept_C14_caspase"/>
</dbReference>
<dbReference type="EMBL" id="VJZC01000715">
    <property type="protein sequence ID" value="MPY64107.1"/>
    <property type="molecule type" value="Genomic_DNA"/>
</dbReference>
<dbReference type="GO" id="GO:0004197">
    <property type="term" value="F:cysteine-type endopeptidase activity"/>
    <property type="evidence" value="ECO:0007669"/>
    <property type="project" value="InterPro"/>
</dbReference>
<accession>A0A5N8XXL0</accession>
<dbReference type="PANTHER" id="PTHR22576:SF37">
    <property type="entry name" value="MUCOSA-ASSOCIATED LYMPHOID TISSUE LYMPHOMA TRANSLOCATION PROTEIN 1"/>
    <property type="match status" value="1"/>
</dbReference>
<keyword evidence="4" id="KW-1185">Reference proteome</keyword>
<reference evidence="3 4" key="1">
    <citation type="submission" date="2019-07" db="EMBL/GenBank/DDBJ databases">
        <title>New species of Amycolatopsis and Streptomyces.</title>
        <authorList>
            <person name="Duangmal K."/>
            <person name="Teo W.F.A."/>
            <person name="Lipun K."/>
        </authorList>
    </citation>
    <scope>NUCLEOTIDE SEQUENCE [LARGE SCALE GENOMIC DNA]</scope>
    <source>
        <strain evidence="3 4">NBRC 106415</strain>
    </source>
</reference>
<evidence type="ECO:0000256" key="1">
    <source>
        <dbReference type="SAM" id="MobiDB-lite"/>
    </source>
</evidence>